<accession>A0A829HBW3</accession>
<evidence type="ECO:0000313" key="2">
    <source>
        <dbReference type="Proteomes" id="UP000014523"/>
    </source>
</evidence>
<organism evidence="1 2">
    <name type="scientific">Acinetobacter gyllenbergii CIP 110306 = MTCC 11365</name>
    <dbReference type="NCBI Taxonomy" id="1217657"/>
    <lineage>
        <taxon>Bacteria</taxon>
        <taxon>Pseudomonadati</taxon>
        <taxon>Pseudomonadota</taxon>
        <taxon>Gammaproteobacteria</taxon>
        <taxon>Moraxellales</taxon>
        <taxon>Moraxellaceae</taxon>
        <taxon>Acinetobacter</taxon>
    </lineage>
</organism>
<gene>
    <name evidence="1" type="ORF">F957_03931</name>
</gene>
<dbReference type="RefSeq" id="WP_016660665.1">
    <property type="nucleotide sequence ID" value="NZ_ASQH01000001.1"/>
</dbReference>
<evidence type="ECO:0000313" key="1">
    <source>
        <dbReference type="EMBL" id="EPF70797.1"/>
    </source>
</evidence>
<sequence length="183" mass="20780">MDTLATKFEQFEWLAHGLTASSPNLEPSVRGTGEKPLDYQDRLGAIASMETQLAKSVTALIVFEGKAQSDYEYVRQHLANIMIKNAVADKKREPEGIAIYHLSWLIAKMVLDFALDPELEENYTAKGRLAYVGIRGHQMKVDCYRMTWKQYEKLMTLAIESAISEAGKAIDVYKRNTFKEIKI</sequence>
<reference evidence="1 2" key="1">
    <citation type="submission" date="2013-06" db="EMBL/GenBank/DDBJ databases">
        <title>The Genome Sequence of Acinetobacter gyllenbergii CIP 110306.</title>
        <authorList>
            <consortium name="The Broad Institute Genome Sequencing Platform"/>
            <consortium name="The Broad Institute Genome Sequencing Center for Infectious Disease"/>
            <person name="Cerqueira G."/>
            <person name="Feldgarden M."/>
            <person name="Courvalin P."/>
            <person name="Perichon B."/>
            <person name="Grillot-Courvalin C."/>
            <person name="Clermont D."/>
            <person name="Rocha E."/>
            <person name="Yoon E.-J."/>
            <person name="Nemec A."/>
            <person name="Young S.K."/>
            <person name="Zeng Q."/>
            <person name="Gargeya S."/>
            <person name="Fitzgerald M."/>
            <person name="Abouelleil A."/>
            <person name="Alvarado L."/>
            <person name="Berlin A.M."/>
            <person name="Chapman S.B."/>
            <person name="Dewar J."/>
            <person name="Goldberg J."/>
            <person name="Griggs A."/>
            <person name="Gujja S."/>
            <person name="Hansen M."/>
            <person name="Howarth C."/>
            <person name="Imamovic A."/>
            <person name="Larimer J."/>
            <person name="McCowan C."/>
            <person name="Murphy C."/>
            <person name="Pearson M."/>
            <person name="Priest M."/>
            <person name="Roberts A."/>
            <person name="Saif S."/>
            <person name="Shea T."/>
            <person name="Sykes S."/>
            <person name="Wortman J."/>
            <person name="Nusbaum C."/>
            <person name="Birren B."/>
        </authorList>
    </citation>
    <scope>NUCLEOTIDE SEQUENCE [LARGE SCALE GENOMIC DNA]</scope>
    <source>
        <strain evidence="1 2">CIP 110306</strain>
    </source>
</reference>
<name>A0A829HBW3_9GAMM</name>
<proteinExistence type="predicted"/>
<dbReference type="GeneID" id="99058675"/>
<protein>
    <submittedName>
        <fullName evidence="1">Uncharacterized protein</fullName>
    </submittedName>
</protein>
<dbReference type="AlphaFoldDB" id="A0A829HBW3"/>
<dbReference type="EMBL" id="ATGG01000057">
    <property type="protein sequence ID" value="EPF70797.1"/>
    <property type="molecule type" value="Genomic_DNA"/>
</dbReference>
<dbReference type="Proteomes" id="UP000014523">
    <property type="component" value="Unassembled WGS sequence"/>
</dbReference>
<comment type="caution">
    <text evidence="1">The sequence shown here is derived from an EMBL/GenBank/DDBJ whole genome shotgun (WGS) entry which is preliminary data.</text>
</comment>
<keyword evidence="2" id="KW-1185">Reference proteome</keyword>